<sequence>MKALFVKYKSVVRFVFLFLGTYLLLSVGYALYLKASEGSVYYPDFVTHLVAKQSTAILSGFGYPAAIYPHDSKPQMVLYLNNEYMASIVEGCNSLSIIVLFIAFVVAFAQRFKKTILFLLAGSVLIYAVNIVRIVILVVALHAYPEYEKLLHGVVFPGIIYGMVFLLWMLWIKKLDPITEAEND</sequence>
<gene>
    <name evidence="9" type="ORF">SAMN05421855_101315</name>
</gene>
<dbReference type="InterPro" id="IPR026323">
    <property type="entry name" value="Exosortase-related_prot_XrtF"/>
</dbReference>
<dbReference type="AlphaFoldDB" id="A0A1G7CF57"/>
<evidence type="ECO:0000256" key="3">
    <source>
        <dbReference type="ARBA" id="ARBA00022670"/>
    </source>
</evidence>
<feature type="transmembrane region" description="Helical" evidence="8">
    <location>
        <begin position="150"/>
        <end position="171"/>
    </location>
</feature>
<dbReference type="OrthoDB" id="678161at2"/>
<reference evidence="9 10" key="1">
    <citation type="submission" date="2016-10" db="EMBL/GenBank/DDBJ databases">
        <authorList>
            <person name="de Groot N.N."/>
        </authorList>
    </citation>
    <scope>NUCLEOTIDE SEQUENCE [LARGE SCALE GENOMIC DNA]</scope>
    <source>
        <strain evidence="9 10">DSM 16195</strain>
    </source>
</reference>
<dbReference type="STRING" id="227084.SAMN05421855_101315"/>
<keyword evidence="3" id="KW-0645">Protease</keyword>
<keyword evidence="4 8" id="KW-0812">Transmembrane</keyword>
<dbReference type="EMBL" id="FNBA01000001">
    <property type="protein sequence ID" value="SDE37380.1"/>
    <property type="molecule type" value="Genomic_DNA"/>
</dbReference>
<dbReference type="InterPro" id="IPR019127">
    <property type="entry name" value="Exosortase"/>
</dbReference>
<dbReference type="NCBIfam" id="TIGR04178">
    <property type="entry name" value="exo_archaeo"/>
    <property type="match status" value="1"/>
</dbReference>
<evidence type="ECO:0000256" key="7">
    <source>
        <dbReference type="ARBA" id="ARBA00023136"/>
    </source>
</evidence>
<keyword evidence="6 8" id="KW-1133">Transmembrane helix</keyword>
<evidence type="ECO:0000313" key="10">
    <source>
        <dbReference type="Proteomes" id="UP000199321"/>
    </source>
</evidence>
<accession>A0A1G7CF57</accession>
<evidence type="ECO:0000256" key="4">
    <source>
        <dbReference type="ARBA" id="ARBA00022692"/>
    </source>
</evidence>
<dbReference type="GO" id="GO:0008233">
    <property type="term" value="F:peptidase activity"/>
    <property type="evidence" value="ECO:0007669"/>
    <property type="project" value="UniProtKB-KW"/>
</dbReference>
<keyword evidence="7 8" id="KW-0472">Membrane</keyword>
<dbReference type="GO" id="GO:0006508">
    <property type="term" value="P:proteolysis"/>
    <property type="evidence" value="ECO:0007669"/>
    <property type="project" value="UniProtKB-KW"/>
</dbReference>
<organism evidence="9 10">
    <name type="scientific">Ulvibacter litoralis</name>
    <dbReference type="NCBI Taxonomy" id="227084"/>
    <lineage>
        <taxon>Bacteria</taxon>
        <taxon>Pseudomonadati</taxon>
        <taxon>Bacteroidota</taxon>
        <taxon>Flavobacteriia</taxon>
        <taxon>Flavobacteriales</taxon>
        <taxon>Flavobacteriaceae</taxon>
        <taxon>Ulvibacter</taxon>
    </lineage>
</organism>
<feature type="transmembrane region" description="Helical" evidence="8">
    <location>
        <begin position="116"/>
        <end position="144"/>
    </location>
</feature>
<dbReference type="InterPro" id="IPR026392">
    <property type="entry name" value="Exo/Archaeosortase_dom"/>
</dbReference>
<evidence type="ECO:0000256" key="8">
    <source>
        <dbReference type="SAM" id="Phobius"/>
    </source>
</evidence>
<evidence type="ECO:0000256" key="6">
    <source>
        <dbReference type="ARBA" id="ARBA00022989"/>
    </source>
</evidence>
<dbReference type="RefSeq" id="WP_093139658.1">
    <property type="nucleotide sequence ID" value="NZ_BMWO01000001.1"/>
</dbReference>
<dbReference type="Pfam" id="PF09721">
    <property type="entry name" value="Exosortase_EpsH"/>
    <property type="match status" value="1"/>
</dbReference>
<dbReference type="Proteomes" id="UP000199321">
    <property type="component" value="Unassembled WGS sequence"/>
</dbReference>
<protein>
    <submittedName>
        <fullName evidence="9">Exosortase family protein XrtF</fullName>
    </submittedName>
</protein>
<evidence type="ECO:0000256" key="1">
    <source>
        <dbReference type="ARBA" id="ARBA00004651"/>
    </source>
</evidence>
<keyword evidence="5" id="KW-0378">Hydrolase</keyword>
<comment type="subcellular location">
    <subcellularLocation>
        <location evidence="1">Cell membrane</location>
        <topology evidence="1">Multi-pass membrane protein</topology>
    </subcellularLocation>
</comment>
<keyword evidence="10" id="KW-1185">Reference proteome</keyword>
<feature type="transmembrane region" description="Helical" evidence="8">
    <location>
        <begin position="12"/>
        <end position="32"/>
    </location>
</feature>
<dbReference type="NCBIfam" id="TIGR04128">
    <property type="entry name" value="exoso_Fjoh_1448"/>
    <property type="match status" value="1"/>
</dbReference>
<evidence type="ECO:0000256" key="5">
    <source>
        <dbReference type="ARBA" id="ARBA00022801"/>
    </source>
</evidence>
<name>A0A1G7CF57_9FLAO</name>
<evidence type="ECO:0000256" key="2">
    <source>
        <dbReference type="ARBA" id="ARBA00022475"/>
    </source>
</evidence>
<keyword evidence="2" id="KW-1003">Cell membrane</keyword>
<proteinExistence type="predicted"/>
<feature type="transmembrane region" description="Helical" evidence="8">
    <location>
        <begin position="84"/>
        <end position="109"/>
    </location>
</feature>
<evidence type="ECO:0000313" key="9">
    <source>
        <dbReference type="EMBL" id="SDE37380.1"/>
    </source>
</evidence>
<dbReference type="GO" id="GO:0005886">
    <property type="term" value="C:plasma membrane"/>
    <property type="evidence" value="ECO:0007669"/>
    <property type="project" value="UniProtKB-SubCell"/>
</dbReference>